<dbReference type="AlphaFoldDB" id="A0A4R1LFY4"/>
<keyword evidence="2" id="KW-1185">Reference proteome</keyword>
<reference evidence="1 2" key="1">
    <citation type="submission" date="2019-03" db="EMBL/GenBank/DDBJ databases">
        <title>Genomic Encyclopedia of Type Strains, Phase IV (KMG-IV): sequencing the most valuable type-strain genomes for metagenomic binning, comparative biology and taxonomic classification.</title>
        <authorList>
            <person name="Goeker M."/>
        </authorList>
    </citation>
    <scope>NUCLEOTIDE SEQUENCE [LARGE SCALE GENOMIC DNA]</scope>
    <source>
        <strain evidence="1 2">DSM 103428</strain>
    </source>
</reference>
<dbReference type="RefSeq" id="WP_131991847.1">
    <property type="nucleotide sequence ID" value="NZ_SMGK01000001.1"/>
</dbReference>
<gene>
    <name evidence="1" type="ORF">C7378_0755</name>
</gene>
<name>A0A4R1LFY4_9BACT</name>
<evidence type="ECO:0000313" key="1">
    <source>
        <dbReference type="EMBL" id="TCK75763.1"/>
    </source>
</evidence>
<evidence type="ECO:0000313" key="2">
    <source>
        <dbReference type="Proteomes" id="UP000295210"/>
    </source>
</evidence>
<protein>
    <submittedName>
        <fullName evidence="1">Uncharacterized protein</fullName>
    </submittedName>
</protein>
<dbReference type="Proteomes" id="UP000295210">
    <property type="component" value="Unassembled WGS sequence"/>
</dbReference>
<comment type="caution">
    <text evidence="1">The sequence shown here is derived from an EMBL/GenBank/DDBJ whole genome shotgun (WGS) entry which is preliminary data.</text>
</comment>
<organism evidence="1 2">
    <name type="scientific">Acidipila rosea</name>
    <dbReference type="NCBI Taxonomy" id="768535"/>
    <lineage>
        <taxon>Bacteria</taxon>
        <taxon>Pseudomonadati</taxon>
        <taxon>Acidobacteriota</taxon>
        <taxon>Terriglobia</taxon>
        <taxon>Terriglobales</taxon>
        <taxon>Acidobacteriaceae</taxon>
        <taxon>Acidipila</taxon>
    </lineage>
</organism>
<dbReference type="EMBL" id="SMGK01000001">
    <property type="protein sequence ID" value="TCK75763.1"/>
    <property type="molecule type" value="Genomic_DNA"/>
</dbReference>
<dbReference type="OrthoDB" id="9759709at2"/>
<proteinExistence type="predicted"/>
<accession>A0A4R1LFY4</accession>
<sequence length="415" mass="45622">MAKAEIVEEPQAQAEKIDNADLLIGVAGPANMAEVKAKLDQIRLEMVSSVTRLKIVFACLGAGGLDENVDPRGIPIHLVDLQMPAADPSANPWVIASQSSRALLSLARQVNARVSIVLGSDLLGLDVLTIERLSFPILEKQSDLVMPVYPAARFEGLINSAILAPLNRALYGLRVRYPLPLEFSCSLRMAGLLSQQESAHAASSQQQMLYPATTAAITGSQISQTHLALQHEAQTDGLDLSTVLAQLAGSAFLQMEQLAPHWQRVRGSQPLQSWDPPTVGKENGGPIDVSPMIDSFMLASRNLQEVWGLVLPPVTMLELKHLARLPAAQFRMPDELWVRIIYDFALAHRLRTLSRVHLLGALTPLYLAWVASYAQEVGTMPAMAVEQRLEQLARAYESGKPYLVSRWRWPDRFNP</sequence>